<dbReference type="InterPro" id="IPR011042">
    <property type="entry name" value="6-blade_b-propeller_TolB-like"/>
</dbReference>
<dbReference type="AlphaFoldDB" id="A0A813XNM1"/>
<dbReference type="InterPro" id="IPR003609">
    <property type="entry name" value="Pan_app"/>
</dbReference>
<dbReference type="Pfam" id="PF00024">
    <property type="entry name" value="PAN_1"/>
    <property type="match status" value="1"/>
</dbReference>
<dbReference type="Proteomes" id="UP000663864">
    <property type="component" value="Unassembled WGS sequence"/>
</dbReference>
<accession>A0A813XNM1</accession>
<evidence type="ECO:0000256" key="1">
    <source>
        <dbReference type="ARBA" id="ARBA00022737"/>
    </source>
</evidence>
<proteinExistence type="predicted"/>
<dbReference type="SUPFAM" id="SSF101898">
    <property type="entry name" value="NHL repeat"/>
    <property type="match status" value="1"/>
</dbReference>
<keyword evidence="3" id="KW-0732">Signal</keyword>
<feature type="domain" description="Apple" evidence="4">
    <location>
        <begin position="48"/>
        <end position="88"/>
    </location>
</feature>
<evidence type="ECO:0000256" key="3">
    <source>
        <dbReference type="SAM" id="SignalP"/>
    </source>
</evidence>
<protein>
    <recommendedName>
        <fullName evidence="4">Apple domain-containing protein</fullName>
    </recommendedName>
</protein>
<dbReference type="PANTHER" id="PTHR24104:SF25">
    <property type="entry name" value="PROTEIN LIN-41"/>
    <property type="match status" value="1"/>
</dbReference>
<evidence type="ECO:0000256" key="2">
    <source>
        <dbReference type="PROSITE-ProRule" id="PRU00504"/>
    </source>
</evidence>
<feature type="repeat" description="NHL" evidence="2">
    <location>
        <begin position="405"/>
        <end position="437"/>
    </location>
</feature>
<dbReference type="PANTHER" id="PTHR24104">
    <property type="entry name" value="E3 UBIQUITIN-PROTEIN LIGASE NHLRC1-RELATED"/>
    <property type="match status" value="1"/>
</dbReference>
<keyword evidence="1" id="KW-0677">Repeat</keyword>
<feature type="chain" id="PRO_5032806376" description="Apple domain-containing protein" evidence="3">
    <location>
        <begin position="17"/>
        <end position="490"/>
    </location>
</feature>
<dbReference type="PROSITE" id="PS51125">
    <property type="entry name" value="NHL"/>
    <property type="match status" value="1"/>
</dbReference>
<dbReference type="CDD" id="cd05819">
    <property type="entry name" value="NHL"/>
    <property type="match status" value="1"/>
</dbReference>
<comment type="caution">
    <text evidence="5">The sequence shown here is derived from an EMBL/GenBank/DDBJ whole genome shotgun (WGS) entry which is preliminary data.</text>
</comment>
<dbReference type="InterPro" id="IPR001258">
    <property type="entry name" value="NHL_repeat"/>
</dbReference>
<dbReference type="Pfam" id="PF01436">
    <property type="entry name" value="NHL"/>
    <property type="match status" value="1"/>
</dbReference>
<dbReference type="Gene3D" id="2.120.10.30">
    <property type="entry name" value="TolB, C-terminal domain"/>
    <property type="match status" value="2"/>
</dbReference>
<evidence type="ECO:0000313" key="5">
    <source>
        <dbReference type="EMBL" id="CAF0874100.1"/>
    </source>
</evidence>
<sequence length="490" mass="54086">MLLIILIIINVLPIDSIYQSYMKLTSTGLEYTPNNTIQLLATEIIQTKILCSEACNQLSSCRIFDYDLISKRCRLFEGDSTTGSIISSSSSTSIVGIVQIFSTLYSSIHNQSCQACQENRYEICFTNINKCQCPVNTYWNGSVCALQLFENDTCTQRDACRSNLNLTCTTDCYGDWSKCLPIVFDYTTLVPMSFGVTVAGGCNGTSSTNQTTLNGPTGILLDYNNTLYVGDSTNQLFMFNPNNRTGHALRNFSSWTGYLSLDNRTSNIYITIMYAHLAYIWPTNKTIPPSGISYNNCSMYWLYFPTGIVVDSVGDVYIASSACNWVTKWAPNATSGTVIAGLPSGAPGNDSLSLRIPYALALDESNSYIYVADRYNHRIQRFVLGGLGVGVTVAGGNGPGLASNQLYRPTDIYVSRLDGSIYIADSYNNRIQKWQKNATFGVTVAGSSIGISGRTPYLMSITYGLAIDYEENYLYVSDISNNRIQRFSLH</sequence>
<dbReference type="GO" id="GO:0008270">
    <property type="term" value="F:zinc ion binding"/>
    <property type="evidence" value="ECO:0007669"/>
    <property type="project" value="UniProtKB-KW"/>
</dbReference>
<dbReference type="InterPro" id="IPR050952">
    <property type="entry name" value="TRIM-NHL_E3_ligases"/>
</dbReference>
<feature type="signal peptide" evidence="3">
    <location>
        <begin position="1"/>
        <end position="16"/>
    </location>
</feature>
<gene>
    <name evidence="5" type="ORF">ZHD862_LOCUS6036</name>
</gene>
<dbReference type="EMBL" id="CAJNOT010000165">
    <property type="protein sequence ID" value="CAF0874100.1"/>
    <property type="molecule type" value="Genomic_DNA"/>
</dbReference>
<evidence type="ECO:0000259" key="4">
    <source>
        <dbReference type="Pfam" id="PF00024"/>
    </source>
</evidence>
<reference evidence="5" key="1">
    <citation type="submission" date="2021-02" db="EMBL/GenBank/DDBJ databases">
        <authorList>
            <person name="Nowell W R."/>
        </authorList>
    </citation>
    <scope>NUCLEOTIDE SEQUENCE</scope>
</reference>
<name>A0A813XNM1_9BILA</name>
<evidence type="ECO:0000313" key="6">
    <source>
        <dbReference type="Proteomes" id="UP000663864"/>
    </source>
</evidence>
<organism evidence="5 6">
    <name type="scientific">Rotaria sordida</name>
    <dbReference type="NCBI Taxonomy" id="392033"/>
    <lineage>
        <taxon>Eukaryota</taxon>
        <taxon>Metazoa</taxon>
        <taxon>Spiralia</taxon>
        <taxon>Gnathifera</taxon>
        <taxon>Rotifera</taxon>
        <taxon>Eurotatoria</taxon>
        <taxon>Bdelloidea</taxon>
        <taxon>Philodinida</taxon>
        <taxon>Philodinidae</taxon>
        <taxon>Rotaria</taxon>
    </lineage>
</organism>